<dbReference type="RefSeq" id="WP_110838385.1">
    <property type="nucleotide sequence ID" value="NZ_QJVJ01000001.1"/>
</dbReference>
<evidence type="ECO:0000259" key="4">
    <source>
        <dbReference type="PROSITE" id="PS01124"/>
    </source>
</evidence>
<protein>
    <submittedName>
        <fullName evidence="5">AraC family transcriptional regulator</fullName>
    </submittedName>
</protein>
<dbReference type="PANTHER" id="PTHR43280">
    <property type="entry name" value="ARAC-FAMILY TRANSCRIPTIONAL REGULATOR"/>
    <property type="match status" value="1"/>
</dbReference>
<dbReference type="EMBL" id="QJVJ01000001">
    <property type="protein sequence ID" value="PYI57346.1"/>
    <property type="molecule type" value="Genomic_DNA"/>
</dbReference>
<dbReference type="Proteomes" id="UP000247476">
    <property type="component" value="Unassembled WGS sequence"/>
</dbReference>
<dbReference type="InterPro" id="IPR020449">
    <property type="entry name" value="Tscrpt_reg_AraC-type_HTH"/>
</dbReference>
<dbReference type="PANTHER" id="PTHR43280:SF30">
    <property type="entry name" value="MMSAB OPERON REGULATORY PROTEIN"/>
    <property type="match status" value="1"/>
</dbReference>
<proteinExistence type="predicted"/>
<dbReference type="SUPFAM" id="SSF46689">
    <property type="entry name" value="Homeodomain-like"/>
    <property type="match status" value="2"/>
</dbReference>
<keyword evidence="3" id="KW-0804">Transcription</keyword>
<evidence type="ECO:0000313" key="5">
    <source>
        <dbReference type="EMBL" id="PYI57346.1"/>
    </source>
</evidence>
<evidence type="ECO:0000256" key="3">
    <source>
        <dbReference type="ARBA" id="ARBA00023163"/>
    </source>
</evidence>
<dbReference type="Pfam" id="PF12833">
    <property type="entry name" value="HTH_18"/>
    <property type="match status" value="1"/>
</dbReference>
<sequence>MYFKQLLAAIPLFERIELRRDSGTVDCPANVYALIAVRSGHITIAPPDREPVVCVQGYACHPDFGPYTIQIPKTKQAEYAVVYYRMAAECGDWTLTGPLATMSEVKIRYMLDELIRTTEDDHSGSEDEQAARQFRMRMMLERMLYIFLYESRMRQADKSSVESIGETLSYMNEHYMLKLTLPMMARRAGMSEGHYTVLFKKLTGTTMTAYLRRLRIEKAMEIFRQTALPAKEIAQTVGFSDYFHFSRVFKQETGRSPSEFQKSLSEI</sequence>
<dbReference type="InterPro" id="IPR018060">
    <property type="entry name" value="HTH_AraC"/>
</dbReference>
<dbReference type="OrthoDB" id="9807321at2"/>
<accession>A0A2V5L3F0</accession>
<evidence type="ECO:0000256" key="2">
    <source>
        <dbReference type="ARBA" id="ARBA00023125"/>
    </source>
</evidence>
<dbReference type="InterPro" id="IPR009057">
    <property type="entry name" value="Homeodomain-like_sf"/>
</dbReference>
<name>A0A2V5L3F0_9BACL</name>
<comment type="caution">
    <text evidence="5">The sequence shown here is derived from an EMBL/GenBank/DDBJ whole genome shotgun (WGS) entry which is preliminary data.</text>
</comment>
<organism evidence="5 6">
    <name type="scientific">Paenibacillus flagellatus</name>
    <dbReference type="NCBI Taxonomy" id="2211139"/>
    <lineage>
        <taxon>Bacteria</taxon>
        <taxon>Bacillati</taxon>
        <taxon>Bacillota</taxon>
        <taxon>Bacilli</taxon>
        <taxon>Bacillales</taxon>
        <taxon>Paenibacillaceae</taxon>
        <taxon>Paenibacillus</taxon>
    </lineage>
</organism>
<evidence type="ECO:0000256" key="1">
    <source>
        <dbReference type="ARBA" id="ARBA00023015"/>
    </source>
</evidence>
<keyword evidence="6" id="KW-1185">Reference proteome</keyword>
<evidence type="ECO:0000313" key="6">
    <source>
        <dbReference type="Proteomes" id="UP000247476"/>
    </source>
</evidence>
<dbReference type="AlphaFoldDB" id="A0A2V5L3F0"/>
<dbReference type="GO" id="GO:0003700">
    <property type="term" value="F:DNA-binding transcription factor activity"/>
    <property type="evidence" value="ECO:0007669"/>
    <property type="project" value="InterPro"/>
</dbReference>
<feature type="domain" description="HTH araC/xylS-type" evidence="4">
    <location>
        <begin position="165"/>
        <end position="263"/>
    </location>
</feature>
<dbReference type="PROSITE" id="PS01124">
    <property type="entry name" value="HTH_ARAC_FAMILY_2"/>
    <property type="match status" value="1"/>
</dbReference>
<dbReference type="PRINTS" id="PR00032">
    <property type="entry name" value="HTHARAC"/>
</dbReference>
<keyword evidence="1" id="KW-0805">Transcription regulation</keyword>
<reference evidence="5 6" key="1">
    <citation type="submission" date="2018-05" db="EMBL/GenBank/DDBJ databases">
        <title>Paenibacillus flagellatus sp. nov., isolated from selenium mineral soil.</title>
        <authorList>
            <person name="Dai X."/>
        </authorList>
    </citation>
    <scope>NUCLEOTIDE SEQUENCE [LARGE SCALE GENOMIC DNA]</scope>
    <source>
        <strain evidence="5 6">DXL2</strain>
    </source>
</reference>
<dbReference type="SMART" id="SM00342">
    <property type="entry name" value="HTH_ARAC"/>
    <property type="match status" value="1"/>
</dbReference>
<keyword evidence="2" id="KW-0238">DNA-binding</keyword>
<dbReference type="GO" id="GO:0043565">
    <property type="term" value="F:sequence-specific DNA binding"/>
    <property type="evidence" value="ECO:0007669"/>
    <property type="project" value="InterPro"/>
</dbReference>
<gene>
    <name evidence="5" type="ORF">DLM86_02600</name>
</gene>
<dbReference type="Gene3D" id="1.10.10.60">
    <property type="entry name" value="Homeodomain-like"/>
    <property type="match status" value="2"/>
</dbReference>